<feature type="binding site" evidence="3">
    <location>
        <position position="34"/>
    </location>
    <ligand>
        <name>Zn(2+)</name>
        <dbReference type="ChEBI" id="CHEBI:29105"/>
    </ligand>
</feature>
<accession>A0A4Y3QV13</accession>
<dbReference type="InterPro" id="IPR025182">
    <property type="entry name" value="RNApol-bd_RbpA"/>
</dbReference>
<dbReference type="GO" id="GO:0001000">
    <property type="term" value="F:bacterial-type RNA polymerase core enzyme binding"/>
    <property type="evidence" value="ECO:0007669"/>
    <property type="project" value="UniProtKB-UniRule"/>
</dbReference>
<reference evidence="4 5" key="1">
    <citation type="submission" date="2019-06" db="EMBL/GenBank/DDBJ databases">
        <title>Whole genome shotgun sequence of Streptomyces cacaoi subsp. cacaoi NBRC 12748.</title>
        <authorList>
            <person name="Hosoyama A."/>
            <person name="Uohara A."/>
            <person name="Ohji S."/>
            <person name="Ichikawa N."/>
        </authorList>
    </citation>
    <scope>NUCLEOTIDE SEQUENCE [LARGE SCALE GENOMIC DNA]</scope>
    <source>
        <strain evidence="4 5">NBRC 12748</strain>
    </source>
</reference>
<feature type="binding site" evidence="3">
    <location>
        <position position="38"/>
    </location>
    <ligand>
        <name>Zn(2+)</name>
        <dbReference type="ChEBI" id="CHEBI:29105"/>
    </ligand>
</feature>
<dbReference type="AlphaFoldDB" id="A0A4Y3QV13"/>
<comment type="subunit">
    <text evidence="3">Forms a complex with the RNAP catalytic core and with free principal sigma factors.</text>
</comment>
<gene>
    <name evidence="4" type="primary">rbpA_1</name>
    <name evidence="3" type="synonym">rbpA</name>
    <name evidence="4" type="ORF">SCA03_10680</name>
</gene>
<dbReference type="GO" id="GO:0045893">
    <property type="term" value="P:positive regulation of DNA-templated transcription"/>
    <property type="evidence" value="ECO:0007669"/>
    <property type="project" value="UniProtKB-UniRule"/>
</dbReference>
<dbReference type="Gene3D" id="2.20.28.270">
    <property type="entry name" value="RNA polymerase-binding protein A"/>
    <property type="match status" value="1"/>
</dbReference>
<evidence type="ECO:0000256" key="2">
    <source>
        <dbReference type="ARBA" id="ARBA00023163"/>
    </source>
</evidence>
<dbReference type="Proteomes" id="UP000319210">
    <property type="component" value="Unassembled WGS sequence"/>
</dbReference>
<dbReference type="FunFam" id="2.20.28.270:FF:000001">
    <property type="entry name" value="RNA polymerase-binding protein RbpA"/>
    <property type="match status" value="1"/>
</dbReference>
<organism evidence="4 5">
    <name type="scientific">Streptomyces cacaoi</name>
    <dbReference type="NCBI Taxonomy" id="1898"/>
    <lineage>
        <taxon>Bacteria</taxon>
        <taxon>Bacillati</taxon>
        <taxon>Actinomycetota</taxon>
        <taxon>Actinomycetes</taxon>
        <taxon>Kitasatosporales</taxon>
        <taxon>Streptomycetaceae</taxon>
        <taxon>Streptomyces</taxon>
    </lineage>
</organism>
<comment type="caution">
    <text evidence="4">The sequence shown here is derived from an EMBL/GenBank/DDBJ whole genome shotgun (WGS) entry which is preliminary data.</text>
</comment>
<evidence type="ECO:0000313" key="4">
    <source>
        <dbReference type="EMBL" id="GEB48517.1"/>
    </source>
</evidence>
<keyword evidence="3" id="KW-0479">Metal-binding</keyword>
<sequence length="131" mass="14783">MSERALRGTRLVVTSYETDRGIDLAPRQAVEYACQNGHRFEMPFSVEAEIPSEWECKVCGAQALLVDGDGPEEKKGKPARTHWDMLMERRTREELEEVLAERLAVLRSGTMNIAVHPRDDNNGGNNKRKSA</sequence>
<dbReference type="Pfam" id="PF13397">
    <property type="entry name" value="RbpA"/>
    <property type="match status" value="1"/>
</dbReference>
<keyword evidence="3" id="KW-0862">Zinc</keyword>
<comment type="similarity">
    <text evidence="3">Belongs to the RNA polymerase-binding protein RbpA family.</text>
</comment>
<feature type="binding site" evidence="3">
    <location>
        <position position="56"/>
    </location>
    <ligand>
        <name>Zn(2+)</name>
        <dbReference type="ChEBI" id="CHEBI:29105"/>
    </ligand>
</feature>
<name>A0A4Y3QV13_STRCI</name>
<feature type="binding site" evidence="3">
    <location>
        <position position="59"/>
    </location>
    <ligand>
        <name>Zn(2+)</name>
        <dbReference type="ChEBI" id="CHEBI:29105"/>
    </ligand>
</feature>
<evidence type="ECO:0000313" key="5">
    <source>
        <dbReference type="Proteomes" id="UP000319210"/>
    </source>
</evidence>
<dbReference type="HAMAP" id="MF_01483">
    <property type="entry name" value="RbpA"/>
    <property type="match status" value="1"/>
</dbReference>
<comment type="function">
    <text evidence="3">Binds to RNA polymerase (RNAP), stimulating transcription from principal, but not alternative sigma factor promoters.</text>
</comment>
<keyword evidence="5" id="KW-1185">Reference proteome</keyword>
<dbReference type="RefSeq" id="WP_030882053.1">
    <property type="nucleotide sequence ID" value="NZ_BJMM01000003.1"/>
</dbReference>
<keyword evidence="1 3" id="KW-0805">Transcription regulation</keyword>
<protein>
    <recommendedName>
        <fullName evidence="3">RNA polymerase-binding protein RbpA</fullName>
    </recommendedName>
</protein>
<dbReference type="InterPro" id="IPR038638">
    <property type="entry name" value="RbpA_sf"/>
</dbReference>
<keyword evidence="2 3" id="KW-0804">Transcription</keyword>
<dbReference type="OrthoDB" id="3618415at2"/>
<comment type="cofactor">
    <cofactor evidence="3">
        <name>Zn(2+)</name>
        <dbReference type="ChEBI" id="CHEBI:29105"/>
    </cofactor>
    <text evidence="3">Bind 1 Zn(2+) per subunit.</text>
</comment>
<proteinExistence type="inferred from homology"/>
<dbReference type="GO" id="GO:0008270">
    <property type="term" value="F:zinc ion binding"/>
    <property type="evidence" value="ECO:0007669"/>
    <property type="project" value="UniProtKB-UniRule"/>
</dbReference>
<evidence type="ECO:0000256" key="3">
    <source>
        <dbReference type="HAMAP-Rule" id="MF_01483"/>
    </source>
</evidence>
<dbReference type="EMBL" id="BJMM01000003">
    <property type="protein sequence ID" value="GEB48517.1"/>
    <property type="molecule type" value="Genomic_DNA"/>
</dbReference>
<evidence type="ECO:0000256" key="1">
    <source>
        <dbReference type="ARBA" id="ARBA00023015"/>
    </source>
</evidence>